<comment type="caution">
    <text evidence="1">The sequence shown here is derived from an EMBL/GenBank/DDBJ whole genome shotgun (WGS) entry which is preliminary data.</text>
</comment>
<organism evidence="1 2">
    <name type="scientific">Streptomyces olivaceiscleroticus</name>
    <dbReference type="NCBI Taxonomy" id="68245"/>
    <lineage>
        <taxon>Bacteria</taxon>
        <taxon>Bacillati</taxon>
        <taxon>Actinomycetota</taxon>
        <taxon>Actinomycetes</taxon>
        <taxon>Kitasatosporales</taxon>
        <taxon>Streptomycetaceae</taxon>
        <taxon>Streptomyces</taxon>
    </lineage>
</organism>
<dbReference type="Proteomes" id="UP001500909">
    <property type="component" value="Unassembled WGS sequence"/>
</dbReference>
<dbReference type="EMBL" id="BAAABY010000014">
    <property type="protein sequence ID" value="GAA0456761.1"/>
    <property type="molecule type" value="Genomic_DNA"/>
</dbReference>
<evidence type="ECO:0000313" key="2">
    <source>
        <dbReference type="Proteomes" id="UP001500909"/>
    </source>
</evidence>
<dbReference type="RefSeq" id="WP_346094697.1">
    <property type="nucleotide sequence ID" value="NZ_BAAABY010000014.1"/>
</dbReference>
<evidence type="ECO:0000313" key="1">
    <source>
        <dbReference type="EMBL" id="GAA0456761.1"/>
    </source>
</evidence>
<accession>A0ABP3JKY5</accession>
<protein>
    <submittedName>
        <fullName evidence="1">Uncharacterized protein</fullName>
    </submittedName>
</protein>
<gene>
    <name evidence="1" type="ORF">GCM10010361_20990</name>
</gene>
<name>A0ABP3JKY5_9ACTN</name>
<proteinExistence type="predicted"/>
<reference evidence="2" key="1">
    <citation type="journal article" date="2019" name="Int. J. Syst. Evol. Microbiol.">
        <title>The Global Catalogue of Microorganisms (GCM) 10K type strain sequencing project: providing services to taxonomists for standard genome sequencing and annotation.</title>
        <authorList>
            <consortium name="The Broad Institute Genomics Platform"/>
            <consortium name="The Broad Institute Genome Sequencing Center for Infectious Disease"/>
            <person name="Wu L."/>
            <person name="Ma J."/>
        </authorList>
    </citation>
    <scope>NUCLEOTIDE SEQUENCE [LARGE SCALE GENOMIC DNA]</scope>
    <source>
        <strain evidence="2">JCM 4805</strain>
    </source>
</reference>
<sequence length="215" mass="23790">MSDQASGSVAPSAPTGYAVVLPPGWARIPLRQGTDEALQEILFTHLERVPEGVPRDKAIHYRLEVRRQVEKAVRSARKNGGLDLYVPVQPRGGILMAASFVIAERHMPLENPLQTAGEVVGQLMAQEWARGEARKVQVGSNPALRWERRVAADPDRNVEVASCRVEYLIPAENDVSRWISIAFSTPGDGNLESEFTAVLVDLFDAVVSTFRWSYE</sequence>
<keyword evidence="2" id="KW-1185">Reference proteome</keyword>